<proteinExistence type="inferred from homology"/>
<evidence type="ECO:0000256" key="2">
    <source>
        <dbReference type="ARBA" id="ARBA00007638"/>
    </source>
</evidence>
<comment type="similarity">
    <text evidence="2">Belongs to the ycf68 family.</text>
</comment>
<evidence type="ECO:0000313" key="9">
    <source>
        <dbReference type="Proteomes" id="UP000266723"/>
    </source>
</evidence>
<accession>A0ABQ7E9Z9</accession>
<comment type="subcellular location">
    <subcellularLocation>
        <location evidence="1">Plastid</location>
        <location evidence="1">Chloroplast</location>
    </subcellularLocation>
</comment>
<evidence type="ECO:0000256" key="7">
    <source>
        <dbReference type="SAM" id="SignalP"/>
    </source>
</evidence>
<evidence type="ECO:0000256" key="3">
    <source>
        <dbReference type="ARBA" id="ARBA00021456"/>
    </source>
</evidence>
<evidence type="ECO:0000256" key="6">
    <source>
        <dbReference type="SAM" id="MobiDB-lite"/>
    </source>
</evidence>
<dbReference type="EMBL" id="QGKV02000299">
    <property type="protein sequence ID" value="KAF3593832.1"/>
    <property type="molecule type" value="Genomic_DNA"/>
</dbReference>
<protein>
    <recommendedName>
        <fullName evidence="3">Uncharacterized protein ycf68</fullName>
    </recommendedName>
</protein>
<reference evidence="8 9" key="1">
    <citation type="journal article" date="2020" name="BMC Genomics">
        <title>Intraspecific diversification of the crop wild relative Brassica cretica Lam. using demographic model selection.</title>
        <authorList>
            <person name="Kioukis A."/>
            <person name="Michalopoulou V.A."/>
            <person name="Briers L."/>
            <person name="Pirintsos S."/>
            <person name="Studholme D.J."/>
            <person name="Pavlidis P."/>
            <person name="Sarris P.F."/>
        </authorList>
    </citation>
    <scope>NUCLEOTIDE SEQUENCE [LARGE SCALE GENOMIC DNA]</scope>
    <source>
        <strain evidence="9">cv. PFS-1207/04</strain>
    </source>
</reference>
<evidence type="ECO:0000256" key="5">
    <source>
        <dbReference type="ARBA" id="ARBA00022640"/>
    </source>
</evidence>
<keyword evidence="9" id="KW-1185">Reference proteome</keyword>
<name>A0ABQ7E9Z9_BRACR</name>
<organism evidence="8 9">
    <name type="scientific">Brassica cretica</name>
    <name type="common">Mustard</name>
    <dbReference type="NCBI Taxonomy" id="69181"/>
    <lineage>
        <taxon>Eukaryota</taxon>
        <taxon>Viridiplantae</taxon>
        <taxon>Streptophyta</taxon>
        <taxon>Embryophyta</taxon>
        <taxon>Tracheophyta</taxon>
        <taxon>Spermatophyta</taxon>
        <taxon>Magnoliopsida</taxon>
        <taxon>eudicotyledons</taxon>
        <taxon>Gunneridae</taxon>
        <taxon>Pentapetalae</taxon>
        <taxon>rosids</taxon>
        <taxon>malvids</taxon>
        <taxon>Brassicales</taxon>
        <taxon>Brassicaceae</taxon>
        <taxon>Brassiceae</taxon>
        <taxon>Brassica</taxon>
    </lineage>
</organism>
<comment type="caution">
    <text evidence="8">The sequence shown here is derived from an EMBL/GenBank/DDBJ whole genome shotgun (WGS) entry which is preliminary data.</text>
</comment>
<keyword evidence="7" id="KW-0732">Signal</keyword>
<dbReference type="Proteomes" id="UP000266723">
    <property type="component" value="Unassembled WGS sequence"/>
</dbReference>
<dbReference type="InterPro" id="IPR022546">
    <property type="entry name" value="Uncharacterised_Ycf68"/>
</dbReference>
<gene>
    <name evidence="8" type="ORF">DY000_02021430</name>
</gene>
<evidence type="ECO:0000256" key="4">
    <source>
        <dbReference type="ARBA" id="ARBA00022528"/>
    </source>
</evidence>
<feature type="chain" id="PRO_5045277801" description="Uncharacterized protein ycf68" evidence="7">
    <location>
        <begin position="32"/>
        <end position="297"/>
    </location>
</feature>
<evidence type="ECO:0000256" key="1">
    <source>
        <dbReference type="ARBA" id="ARBA00004229"/>
    </source>
</evidence>
<dbReference type="Pfam" id="PF10839">
    <property type="entry name" value="DUF2647"/>
    <property type="match status" value="1"/>
</dbReference>
<keyword evidence="4" id="KW-0150">Chloroplast</keyword>
<evidence type="ECO:0000313" key="8">
    <source>
        <dbReference type="EMBL" id="KAF3593832.1"/>
    </source>
</evidence>
<feature type="region of interest" description="Disordered" evidence="6">
    <location>
        <begin position="233"/>
        <end position="254"/>
    </location>
</feature>
<feature type="signal peptide" evidence="7">
    <location>
        <begin position="1"/>
        <end position="31"/>
    </location>
</feature>
<sequence length="297" mass="33486">MKTPRSSYVCETSLVIVLTIFLLFILGQASAVGVLNNMICFNGVPYACPDKCDVKCKENGFNGGICVTGSLKVAQCCCDKRLTPSILSYLVKPPPSILSYPLKILGHQQEGRFRGTTRAPLFSKIHTSLISVWTSISRAHNLCVLEEANQVISLVEEFHVSLPEFYSEILVKSLVITKDFHETYTERSKNFVEVFRQEDFHMVRQLPAVYEEWLLKDGSWNFLVDNVKGATLEEDNEGDDNLVEDENDDGEEDVDMPDVAEAVDDGEDYSEYEKIKDEDEEEKVDMCMAGHNRFTPG</sequence>
<keyword evidence="5" id="KW-0934">Plastid</keyword>